<name>X0RF86_9ZZZZ</name>
<feature type="transmembrane region" description="Helical" evidence="2">
    <location>
        <begin position="105"/>
        <end position="123"/>
    </location>
</feature>
<dbReference type="InterPro" id="IPR000045">
    <property type="entry name" value="Prepilin_IV_endopep_pep"/>
</dbReference>
<feature type="transmembrane region" description="Helical" evidence="2">
    <location>
        <begin position="63"/>
        <end position="93"/>
    </location>
</feature>
<feature type="domain" description="Prepilin type IV endopeptidase peptidase" evidence="3">
    <location>
        <begin position="22"/>
        <end position="89"/>
    </location>
</feature>
<organism evidence="4">
    <name type="scientific">marine sediment metagenome</name>
    <dbReference type="NCBI Taxonomy" id="412755"/>
    <lineage>
        <taxon>unclassified sequences</taxon>
        <taxon>metagenomes</taxon>
        <taxon>ecological metagenomes</taxon>
    </lineage>
</organism>
<dbReference type="Gene3D" id="1.20.120.1220">
    <property type="match status" value="1"/>
</dbReference>
<keyword evidence="2" id="KW-0812">Transmembrane</keyword>
<comment type="caution">
    <text evidence="4">The sequence shown here is derived from an EMBL/GenBank/DDBJ whole genome shotgun (WGS) entry which is preliminary data.</text>
</comment>
<dbReference type="PANTHER" id="PTHR30487">
    <property type="entry name" value="TYPE 4 PREPILIN-LIKE PROTEINS LEADER PEPTIDE-PROCESSING ENZYME"/>
    <property type="match status" value="1"/>
</dbReference>
<gene>
    <name evidence="4" type="ORF">S01H1_14572</name>
</gene>
<evidence type="ECO:0000313" key="4">
    <source>
        <dbReference type="EMBL" id="GAF67564.1"/>
    </source>
</evidence>
<accession>X0RF86</accession>
<feature type="non-terminal residue" evidence="4">
    <location>
        <position position="1"/>
    </location>
</feature>
<keyword evidence="2" id="KW-1133">Transmembrane helix</keyword>
<feature type="transmembrane region" description="Helical" evidence="2">
    <location>
        <begin position="26"/>
        <end position="51"/>
    </location>
</feature>
<dbReference type="AlphaFoldDB" id="X0RF86"/>
<protein>
    <recommendedName>
        <fullName evidence="3">Prepilin type IV endopeptidase peptidase domain-containing protein</fullName>
    </recommendedName>
</protein>
<evidence type="ECO:0000259" key="3">
    <source>
        <dbReference type="Pfam" id="PF01478"/>
    </source>
</evidence>
<reference evidence="4" key="1">
    <citation type="journal article" date="2014" name="Front. Microbiol.">
        <title>High frequency of phylogenetically diverse reductive dehalogenase-homologous genes in deep subseafloor sedimentary metagenomes.</title>
        <authorList>
            <person name="Kawai M."/>
            <person name="Futagami T."/>
            <person name="Toyoda A."/>
            <person name="Takaki Y."/>
            <person name="Nishi S."/>
            <person name="Hori S."/>
            <person name="Arai W."/>
            <person name="Tsubouchi T."/>
            <person name="Morono Y."/>
            <person name="Uchiyama I."/>
            <person name="Ito T."/>
            <person name="Fujiyama A."/>
            <person name="Inagaki F."/>
            <person name="Takami H."/>
        </authorList>
    </citation>
    <scope>NUCLEOTIDE SEQUENCE</scope>
    <source>
        <strain evidence="4">Expedition CK06-06</strain>
    </source>
</reference>
<sequence length="153" mass="16273">ISDALHARTGIGGLALLRNWSPLSGLATAATGYVIAGALGWAVRIVFTLVFGKEAFGSGDIHLMAAAGCVAGWPVVVLGFFLTCGLALVGWVAALPFKRTRALPLGPWLSLSFLAVVVFYDSIIEWPLIARAIDVVRLLFLDVPQFPALENIR</sequence>
<dbReference type="PANTHER" id="PTHR30487:SF0">
    <property type="entry name" value="PREPILIN LEADER PEPTIDASE_N-METHYLTRANSFERASE-RELATED"/>
    <property type="match status" value="1"/>
</dbReference>
<dbReference type="EMBL" id="BARS01007588">
    <property type="protein sequence ID" value="GAF67564.1"/>
    <property type="molecule type" value="Genomic_DNA"/>
</dbReference>
<dbReference type="GO" id="GO:0006465">
    <property type="term" value="P:signal peptide processing"/>
    <property type="evidence" value="ECO:0007669"/>
    <property type="project" value="TreeGrafter"/>
</dbReference>
<keyword evidence="2" id="KW-0472">Membrane</keyword>
<dbReference type="InterPro" id="IPR050882">
    <property type="entry name" value="Prepilin_peptidase/N-MTase"/>
</dbReference>
<proteinExistence type="inferred from homology"/>
<dbReference type="Pfam" id="PF01478">
    <property type="entry name" value="Peptidase_A24"/>
    <property type="match status" value="1"/>
</dbReference>
<evidence type="ECO:0000256" key="2">
    <source>
        <dbReference type="SAM" id="Phobius"/>
    </source>
</evidence>
<dbReference type="GO" id="GO:0005886">
    <property type="term" value="C:plasma membrane"/>
    <property type="evidence" value="ECO:0007669"/>
    <property type="project" value="TreeGrafter"/>
</dbReference>
<dbReference type="GO" id="GO:0004190">
    <property type="term" value="F:aspartic-type endopeptidase activity"/>
    <property type="evidence" value="ECO:0007669"/>
    <property type="project" value="InterPro"/>
</dbReference>
<evidence type="ECO:0000256" key="1">
    <source>
        <dbReference type="ARBA" id="ARBA00005801"/>
    </source>
</evidence>
<comment type="similarity">
    <text evidence="1">Belongs to the peptidase A24 family.</text>
</comment>